<keyword evidence="2" id="KW-0808">Transferase</keyword>
<dbReference type="Proteomes" id="UP000230093">
    <property type="component" value="Unassembled WGS sequence"/>
</dbReference>
<evidence type="ECO:0008006" key="6">
    <source>
        <dbReference type="Google" id="ProtNLM"/>
    </source>
</evidence>
<accession>A0A2H0W8I2</accession>
<evidence type="ECO:0000256" key="3">
    <source>
        <dbReference type="ARBA" id="ARBA00024356"/>
    </source>
</evidence>
<dbReference type="Gene3D" id="2.115.10.20">
    <property type="entry name" value="Glycosyl hydrolase domain, family 43"/>
    <property type="match status" value="1"/>
</dbReference>
<sequence>MDGKTAALAKMLSEISIKLYFYKNRVYLFSSKEKQTPHIAESSNGFDFQSSKYDQKIHKQCLNTEKQEQKKKRQYLEIIASRTGNENLNNLNIEAVFTDKKRNLVIYHFITEKRTIRIRILKFDKSKPDKLLLSPIELVWETPRSWTKKSLTFINLLKVKNKYISYWFVKGIGIFAVNYPHFKLDGKVKIKSSCRLSKIDDNPIISPKNKNHWEAFTTFNPAVVYEAGKVHIFYRAQGYNYISTIGYASSNDGIKIDERLKEPVFGPTPQSFEKNPNYKINDKYVSGGGYGGCEDPRITKIDNRLYMTYVAFDGFNPPRIALTSILLEDFLKKRWLWEKPVLISPPGVVDKSCCILPEKIRGKYVIFHRIFPNILIDFVDHLNFDGTWFLKGEYKIPPRSKEWWDSRKIGAGAPPIKTEDGWLLIYQAVDDKDDSQYKVGAMLLDLNNPSNVLYRSREPILKPEQPYELNGFKAGVVYPCGAVVINNTLFVYYGSADSYVAVATANLKKFVNQLKKDGLSKVYHTQIKGME</sequence>
<evidence type="ECO:0000313" key="4">
    <source>
        <dbReference type="EMBL" id="PIS08970.1"/>
    </source>
</evidence>
<organism evidence="4 5">
    <name type="scientific">Candidatus Beckwithbacteria bacterium CG10_big_fil_rev_8_21_14_0_10_34_10</name>
    <dbReference type="NCBI Taxonomy" id="1974495"/>
    <lineage>
        <taxon>Bacteria</taxon>
        <taxon>Candidatus Beckwithiibacteriota</taxon>
    </lineage>
</organism>
<dbReference type="SUPFAM" id="SSF75005">
    <property type="entry name" value="Arabinanase/levansucrase/invertase"/>
    <property type="match status" value="1"/>
</dbReference>
<comment type="caution">
    <text evidence="4">The sequence shown here is derived from an EMBL/GenBank/DDBJ whole genome shotgun (WGS) entry which is preliminary data.</text>
</comment>
<dbReference type="CDD" id="cd18614">
    <property type="entry name" value="GH130"/>
    <property type="match status" value="1"/>
</dbReference>
<evidence type="ECO:0000313" key="5">
    <source>
        <dbReference type="Proteomes" id="UP000230093"/>
    </source>
</evidence>
<name>A0A2H0W8I2_9BACT</name>
<protein>
    <recommendedName>
        <fullName evidence="6">Glycosidase</fullName>
    </recommendedName>
</protein>
<dbReference type="PANTHER" id="PTHR34106">
    <property type="entry name" value="GLYCOSIDASE"/>
    <property type="match status" value="1"/>
</dbReference>
<reference evidence="5" key="1">
    <citation type="submission" date="2017-09" db="EMBL/GenBank/DDBJ databases">
        <title>Depth-based differentiation of microbial function through sediment-hosted aquifers and enrichment of novel symbionts in the deep terrestrial subsurface.</title>
        <authorList>
            <person name="Probst A.J."/>
            <person name="Ladd B."/>
            <person name="Jarett J.K."/>
            <person name="Geller-Mcgrath D.E."/>
            <person name="Sieber C.M.K."/>
            <person name="Emerson J.B."/>
            <person name="Anantharaman K."/>
            <person name="Thomas B.C."/>
            <person name="Malmstrom R."/>
            <person name="Stieglmeier M."/>
            <person name="Klingl A."/>
            <person name="Woyke T."/>
            <person name="Ryan C.M."/>
            <person name="Banfield J.F."/>
        </authorList>
    </citation>
    <scope>NUCLEOTIDE SEQUENCE [LARGE SCALE GENOMIC DNA]</scope>
</reference>
<dbReference type="EMBL" id="PEZT01000023">
    <property type="protein sequence ID" value="PIS08970.1"/>
    <property type="molecule type" value="Genomic_DNA"/>
</dbReference>
<dbReference type="GO" id="GO:0016757">
    <property type="term" value="F:glycosyltransferase activity"/>
    <property type="evidence" value="ECO:0007669"/>
    <property type="project" value="UniProtKB-KW"/>
</dbReference>
<dbReference type="PANTHER" id="PTHR34106:SF5">
    <property type="entry name" value="GLYCOSIDASE"/>
    <property type="match status" value="1"/>
</dbReference>
<dbReference type="InterPro" id="IPR023296">
    <property type="entry name" value="Glyco_hydro_beta-prop_sf"/>
</dbReference>
<evidence type="ECO:0000256" key="2">
    <source>
        <dbReference type="ARBA" id="ARBA00022679"/>
    </source>
</evidence>
<dbReference type="InterPro" id="IPR007184">
    <property type="entry name" value="Mannoside_phosphorylase"/>
</dbReference>
<dbReference type="Pfam" id="PF04041">
    <property type="entry name" value="Glyco_hydro_130"/>
    <property type="match status" value="1"/>
</dbReference>
<proteinExistence type="inferred from homology"/>
<evidence type="ECO:0000256" key="1">
    <source>
        <dbReference type="ARBA" id="ARBA00022676"/>
    </source>
</evidence>
<comment type="similarity">
    <text evidence="3">Belongs to the glycosyl hydrolase 130 family.</text>
</comment>
<keyword evidence="1" id="KW-0328">Glycosyltransferase</keyword>
<dbReference type="AlphaFoldDB" id="A0A2H0W8I2"/>
<gene>
    <name evidence="4" type="ORF">COT75_03850</name>
</gene>